<proteinExistence type="predicted"/>
<name>A0ABV6SME4_AZOPA</name>
<dbReference type="RefSeq" id="WP_376947068.1">
    <property type="nucleotide sequence ID" value="NZ_CP171449.1"/>
</dbReference>
<dbReference type="EMBL" id="JBHLSS010000094">
    <property type="protein sequence ID" value="MFC0710708.1"/>
    <property type="molecule type" value="Genomic_DNA"/>
</dbReference>
<comment type="caution">
    <text evidence="2">The sequence shown here is derived from an EMBL/GenBank/DDBJ whole genome shotgun (WGS) entry which is preliminary data.</text>
</comment>
<feature type="region of interest" description="Disordered" evidence="1">
    <location>
        <begin position="375"/>
        <end position="401"/>
    </location>
</feature>
<feature type="compositionally biased region" description="Basic and acidic residues" evidence="1">
    <location>
        <begin position="375"/>
        <end position="391"/>
    </location>
</feature>
<protein>
    <recommendedName>
        <fullName evidence="4">Phage portal protein</fullName>
    </recommendedName>
</protein>
<reference evidence="2 3" key="1">
    <citation type="submission" date="2024-09" db="EMBL/GenBank/DDBJ databases">
        <authorList>
            <person name="Sun Q."/>
            <person name="Mori K."/>
        </authorList>
    </citation>
    <scope>NUCLEOTIDE SEQUENCE [LARGE SCALE GENOMIC DNA]</scope>
    <source>
        <strain evidence="2 3">NCAIM B.01794</strain>
    </source>
</reference>
<organism evidence="2 3">
    <name type="scientific">Azorhizophilus paspali</name>
    <name type="common">Azotobacter paspali</name>
    <dbReference type="NCBI Taxonomy" id="69963"/>
    <lineage>
        <taxon>Bacteria</taxon>
        <taxon>Pseudomonadati</taxon>
        <taxon>Pseudomonadota</taxon>
        <taxon>Gammaproteobacteria</taxon>
        <taxon>Pseudomonadales</taxon>
        <taxon>Pseudomonadaceae</taxon>
        <taxon>Azorhizophilus</taxon>
    </lineage>
</organism>
<gene>
    <name evidence="2" type="ORF">ACFFGX_14520</name>
</gene>
<evidence type="ECO:0008006" key="4">
    <source>
        <dbReference type="Google" id="ProtNLM"/>
    </source>
</evidence>
<accession>A0ABV6SME4</accession>
<evidence type="ECO:0000313" key="2">
    <source>
        <dbReference type="EMBL" id="MFC0710708.1"/>
    </source>
</evidence>
<keyword evidence="3" id="KW-1185">Reference proteome</keyword>
<sequence length="401" mass="43505">MPNMREIEAQAKALAPVFGRLLDQAKSTLRDEFKVQIAERDRQIAALEKALSERPSIEEVAKQAASLIPAPKDGEPGKDADMEAMKAHLDGLVAALPVPQDGKSITLDDVRPVLDEAIKALRIDVDQALAEPLEKAEEARESLIKALGELKLPEDGKSVTIEDVAPMIREEVAKAVAEVPPAKDGKSVTIEEVREEVRPLLAELVGSAVKALPPAKKGQDADMDALRSHLGELVKSIQLPAVPSVEEVAATFERRFSDLTLSWERQARDTFDKAADRMPRPKDGRDALPLESFDLSLGEDGRTVTVKMQAGDTVIEKSVKIPALIDRGVFSAKKVAEYEKGDGTTYGGCYWIAQRDAPEGVPGGSADWRLVVKKGRDGKDLRDNASRHDPSKGVSIKPTPI</sequence>
<evidence type="ECO:0000313" key="3">
    <source>
        <dbReference type="Proteomes" id="UP001589891"/>
    </source>
</evidence>
<dbReference type="Proteomes" id="UP001589891">
    <property type="component" value="Unassembled WGS sequence"/>
</dbReference>
<evidence type="ECO:0000256" key="1">
    <source>
        <dbReference type="SAM" id="MobiDB-lite"/>
    </source>
</evidence>